<dbReference type="InterPro" id="IPR008700">
    <property type="entry name" value="TypeIII_avirulence_cleave"/>
</dbReference>
<dbReference type="AlphaFoldDB" id="A0AB40CWG0"/>
<dbReference type="RefSeq" id="XP_039144405.1">
    <property type="nucleotide sequence ID" value="XM_039288471.1"/>
</dbReference>
<accession>A0AB40CWG0</accession>
<feature type="region of interest" description="Disordered" evidence="1">
    <location>
        <begin position="63"/>
        <end position="89"/>
    </location>
</feature>
<organism evidence="3 4">
    <name type="scientific">Dioscorea cayennensis subsp. rotundata</name>
    <name type="common">White Guinea yam</name>
    <name type="synonym">Dioscorea rotundata</name>
    <dbReference type="NCBI Taxonomy" id="55577"/>
    <lineage>
        <taxon>Eukaryota</taxon>
        <taxon>Viridiplantae</taxon>
        <taxon>Streptophyta</taxon>
        <taxon>Embryophyta</taxon>
        <taxon>Tracheophyta</taxon>
        <taxon>Spermatophyta</taxon>
        <taxon>Magnoliopsida</taxon>
        <taxon>Liliopsida</taxon>
        <taxon>Dioscoreales</taxon>
        <taxon>Dioscoreaceae</taxon>
        <taxon>Dioscorea</taxon>
    </lineage>
</organism>
<keyword evidence="3" id="KW-1185">Reference proteome</keyword>
<dbReference type="Proteomes" id="UP001515500">
    <property type="component" value="Chromosome 18"/>
</dbReference>
<dbReference type="PANTHER" id="PTHR33882:SF2">
    <property type="entry name" value="EXPRESSED PROTEIN"/>
    <property type="match status" value="1"/>
</dbReference>
<gene>
    <name evidence="4" type="primary">LOC120281778</name>
</gene>
<reference evidence="4" key="1">
    <citation type="submission" date="2025-08" db="UniProtKB">
        <authorList>
            <consortium name="RefSeq"/>
        </authorList>
    </citation>
    <scope>IDENTIFICATION</scope>
</reference>
<name>A0AB40CWG0_DIOCR</name>
<dbReference type="Pfam" id="PF05627">
    <property type="entry name" value="AvrRpt-cleavage"/>
    <property type="match status" value="1"/>
</dbReference>
<evidence type="ECO:0000256" key="1">
    <source>
        <dbReference type="SAM" id="MobiDB-lite"/>
    </source>
</evidence>
<dbReference type="GeneID" id="120281778"/>
<protein>
    <submittedName>
        <fullName evidence="4">Uncharacterized protein LOC120281778</fullName>
    </submittedName>
</protein>
<proteinExistence type="predicted"/>
<feature type="compositionally biased region" description="Basic and acidic residues" evidence="1">
    <location>
        <begin position="69"/>
        <end position="82"/>
    </location>
</feature>
<evidence type="ECO:0000259" key="2">
    <source>
        <dbReference type="Pfam" id="PF05627"/>
    </source>
</evidence>
<dbReference type="PANTHER" id="PTHR33882">
    <property type="entry name" value="PATHOGENIC TYPE III EFFECTOR AVIRULENCE FACTOR AVR AVRRPT-CLEAVAGE: CLEAVAGE SITE PROTEIN"/>
    <property type="match status" value="1"/>
</dbReference>
<evidence type="ECO:0000313" key="4">
    <source>
        <dbReference type="RefSeq" id="XP_039144405.1"/>
    </source>
</evidence>
<feature type="domain" description="RIN4 pathogenic type III effector avirulence factor Avr cleavage site" evidence="2">
    <location>
        <begin position="10"/>
        <end position="41"/>
    </location>
</feature>
<evidence type="ECO:0000313" key="3">
    <source>
        <dbReference type="Proteomes" id="UP001515500"/>
    </source>
</evidence>
<sequence>MEDRKERNGGWMSVPAFGDWDMKQGVPDYSMDFSKIREARKINKSDFSRASLGNEDELISIQRDAASAADDHRVPPHHHQEPHQSPTTKRTIMSYFNCCIRA</sequence>